<sequence length="68" mass="8300">MLDAFDERKMWIYYLHLWVKITKLEKADIIIYFEDEDLLTVARKKEQERDMFGLDREAGRQLPPEPKL</sequence>
<protein>
    <submittedName>
        <fullName evidence="1">Uncharacterized protein</fullName>
    </submittedName>
</protein>
<dbReference type="EMBL" id="JAPWTJ010001068">
    <property type="protein sequence ID" value="KAJ8974013.1"/>
    <property type="molecule type" value="Genomic_DNA"/>
</dbReference>
<keyword evidence="2" id="KW-1185">Reference proteome</keyword>
<evidence type="ECO:0000313" key="2">
    <source>
        <dbReference type="Proteomes" id="UP001162164"/>
    </source>
</evidence>
<reference evidence="1" key="1">
    <citation type="journal article" date="2023" name="Insect Mol. Biol.">
        <title>Genome sequencing provides insights into the evolution of gene families encoding plant cell wall-degrading enzymes in longhorned beetles.</title>
        <authorList>
            <person name="Shin N.R."/>
            <person name="Okamura Y."/>
            <person name="Kirsch R."/>
            <person name="Pauchet Y."/>
        </authorList>
    </citation>
    <scope>NUCLEOTIDE SEQUENCE</scope>
    <source>
        <strain evidence="1">MMC_N1</strain>
    </source>
</reference>
<evidence type="ECO:0000313" key="1">
    <source>
        <dbReference type="EMBL" id="KAJ8974013.1"/>
    </source>
</evidence>
<organism evidence="1 2">
    <name type="scientific">Molorchus minor</name>
    <dbReference type="NCBI Taxonomy" id="1323400"/>
    <lineage>
        <taxon>Eukaryota</taxon>
        <taxon>Metazoa</taxon>
        <taxon>Ecdysozoa</taxon>
        <taxon>Arthropoda</taxon>
        <taxon>Hexapoda</taxon>
        <taxon>Insecta</taxon>
        <taxon>Pterygota</taxon>
        <taxon>Neoptera</taxon>
        <taxon>Endopterygota</taxon>
        <taxon>Coleoptera</taxon>
        <taxon>Polyphaga</taxon>
        <taxon>Cucujiformia</taxon>
        <taxon>Chrysomeloidea</taxon>
        <taxon>Cerambycidae</taxon>
        <taxon>Lamiinae</taxon>
        <taxon>Monochamini</taxon>
        <taxon>Molorchus</taxon>
    </lineage>
</organism>
<comment type="caution">
    <text evidence="1">The sequence shown here is derived from an EMBL/GenBank/DDBJ whole genome shotgun (WGS) entry which is preliminary data.</text>
</comment>
<accession>A0ABQ9J7D4</accession>
<dbReference type="Proteomes" id="UP001162164">
    <property type="component" value="Unassembled WGS sequence"/>
</dbReference>
<proteinExistence type="predicted"/>
<gene>
    <name evidence="1" type="ORF">NQ317_006920</name>
</gene>
<name>A0ABQ9J7D4_9CUCU</name>